<protein>
    <submittedName>
        <fullName evidence="4">Uncharacterized protein</fullName>
    </submittedName>
</protein>
<dbReference type="KEGG" id="bsed:DN745_07180"/>
<feature type="transmembrane region" description="Helical" evidence="3">
    <location>
        <begin position="125"/>
        <end position="144"/>
    </location>
</feature>
<feature type="compositionally biased region" description="Polar residues" evidence="2">
    <location>
        <begin position="8"/>
        <end position="17"/>
    </location>
</feature>
<evidence type="ECO:0000256" key="2">
    <source>
        <dbReference type="SAM" id="MobiDB-lite"/>
    </source>
</evidence>
<feature type="compositionally biased region" description="Low complexity" evidence="2">
    <location>
        <begin position="23"/>
        <end position="36"/>
    </location>
</feature>
<gene>
    <name evidence="4" type="ORF">DN745_07180</name>
</gene>
<sequence length="383" mass="39855">MKKPSAAKPTQGSQDSAQAVVDRAAPAGAPRAAAPPGGAPAGPPTSGPAFGGPAGPPTGAAPTRPPAAAAPAASRPPAAAAPAPRPAPQKSAPAAEPAKPRVPQANIQLDDEDLKAAGNATFSPMVMGLLGAVLLVGVGFGWAASTSLANSEIYNTQTADGARIHGALEPKVAEFQKAKGMVAKLSATEPDFESAKALAALDFTADGNLMGGGRLLLGSKLISDLTGYSVDAAMLTELLADHDNMTNNVDKQELEAISQNNELLDKDRFAVLFDFNYLAKNNTSDTYSPRPGRLVNVLSMEKDEEGKVEVSYLNSSKTSKTLLQGLVPLEKGELLKSDGPNALQRYQKRVDRIKKMSDRLDNRVNPLMSSLKTLGERDKAGLF</sequence>
<feature type="coiled-coil region" evidence="1">
    <location>
        <begin position="235"/>
        <end position="262"/>
    </location>
</feature>
<evidence type="ECO:0000313" key="4">
    <source>
        <dbReference type="EMBL" id="AWV89129.1"/>
    </source>
</evidence>
<keyword evidence="3" id="KW-1133">Transmembrane helix</keyword>
<dbReference type="Proteomes" id="UP000249799">
    <property type="component" value="Chromosome"/>
</dbReference>
<proteinExistence type="predicted"/>
<accession>A0A2Z4FJM5</accession>
<dbReference type="AlphaFoldDB" id="A0A2Z4FJM5"/>
<keyword evidence="1" id="KW-0175">Coiled coil</keyword>
<evidence type="ECO:0000256" key="1">
    <source>
        <dbReference type="SAM" id="Coils"/>
    </source>
</evidence>
<organism evidence="4 5">
    <name type="scientific">Bradymonas sediminis</name>
    <dbReference type="NCBI Taxonomy" id="1548548"/>
    <lineage>
        <taxon>Bacteria</taxon>
        <taxon>Deltaproteobacteria</taxon>
        <taxon>Bradymonadales</taxon>
        <taxon>Bradymonadaceae</taxon>
        <taxon>Bradymonas</taxon>
    </lineage>
</organism>
<feature type="compositionally biased region" description="Low complexity" evidence="2">
    <location>
        <begin position="57"/>
        <end position="95"/>
    </location>
</feature>
<evidence type="ECO:0000256" key="3">
    <source>
        <dbReference type="SAM" id="Phobius"/>
    </source>
</evidence>
<dbReference type="EMBL" id="CP030032">
    <property type="protein sequence ID" value="AWV89129.1"/>
    <property type="molecule type" value="Genomic_DNA"/>
</dbReference>
<reference evidence="4 5" key="1">
    <citation type="submission" date="2018-06" db="EMBL/GenBank/DDBJ databases">
        <title>Lujinxingia sediminis gen. nov. sp. nov., a new facultative anaerobic member of the class Deltaproteobacteria, and proposal of Lujinxingaceae fam. nov.</title>
        <authorList>
            <person name="Guo L.-Y."/>
            <person name="Li C.-M."/>
            <person name="Wang S."/>
            <person name="Du Z.-J."/>
        </authorList>
    </citation>
    <scope>NUCLEOTIDE SEQUENCE [LARGE SCALE GENOMIC DNA]</scope>
    <source>
        <strain evidence="4 5">FA350</strain>
    </source>
</reference>
<keyword evidence="5" id="KW-1185">Reference proteome</keyword>
<feature type="compositionally biased region" description="Pro residues" evidence="2">
    <location>
        <begin position="37"/>
        <end position="46"/>
    </location>
</feature>
<dbReference type="OrthoDB" id="5506221at2"/>
<keyword evidence="3" id="KW-0812">Transmembrane</keyword>
<feature type="region of interest" description="Disordered" evidence="2">
    <location>
        <begin position="1"/>
        <end position="102"/>
    </location>
</feature>
<name>A0A2Z4FJM5_9DELT</name>
<evidence type="ECO:0000313" key="5">
    <source>
        <dbReference type="Proteomes" id="UP000249799"/>
    </source>
</evidence>
<keyword evidence="3" id="KW-0472">Membrane</keyword>